<evidence type="ECO:0000313" key="12">
    <source>
        <dbReference type="Proteomes" id="UP000187209"/>
    </source>
</evidence>
<dbReference type="EMBL" id="MPUH01000378">
    <property type="protein sequence ID" value="OMJ81498.1"/>
    <property type="molecule type" value="Genomic_DNA"/>
</dbReference>
<evidence type="ECO:0000256" key="1">
    <source>
        <dbReference type="ARBA" id="ARBA00000757"/>
    </source>
</evidence>
<dbReference type="InterPro" id="IPR046457">
    <property type="entry name" value="PMI_typeI_cat"/>
</dbReference>
<dbReference type="Pfam" id="PF20511">
    <property type="entry name" value="PMI_typeI_cat"/>
    <property type="match status" value="1"/>
</dbReference>
<sequence length="338" mass="37967">MLKVQGGVQNYAWGRLGSSSSVSKFIKDVKEHLPYAEYWLGTHPSCPSTINNSPLSTVTGSIPYLLKVLSISKPLSIQLHPNKSQAEDLYSHNPNLYPDSNHKPEMCIARPLLKLFIGFRPSDEIENMLQETPELFSLVGDGDLKVQLERLYENEQITMEKVREYCERVGNGVYADINKHFPNDPGIFFAMFMNYVRLDNGQALVIEAGVPHCYIEGDCIEAMACSDNVIRAGLTPKAKDIRTLLKIIDYSQSKPNIIQVATELEKDLYISGHKEFNVIKYSSSQNFRISLCNPALCLITEGKCWYNNTEFTAGDSALVTEECLLETQGVEIYACFEA</sequence>
<dbReference type="OrthoDB" id="6605218at2759"/>
<dbReference type="CDD" id="cd07011">
    <property type="entry name" value="cupin_PMI_type_I_N"/>
    <property type="match status" value="1"/>
</dbReference>
<dbReference type="UniPathway" id="UPA00126">
    <property type="reaction ID" value="UER00423"/>
</dbReference>
<organism evidence="11 12">
    <name type="scientific">Stentor coeruleus</name>
    <dbReference type="NCBI Taxonomy" id="5963"/>
    <lineage>
        <taxon>Eukaryota</taxon>
        <taxon>Sar</taxon>
        <taxon>Alveolata</taxon>
        <taxon>Ciliophora</taxon>
        <taxon>Postciliodesmatophora</taxon>
        <taxon>Heterotrichea</taxon>
        <taxon>Heterotrichida</taxon>
        <taxon>Stentoridae</taxon>
        <taxon>Stentor</taxon>
    </lineage>
</organism>
<proteinExistence type="inferred from homology"/>
<protein>
    <recommendedName>
        <fullName evidence="4">mannose-6-phosphate isomerase</fullName>
        <ecNumber evidence="4">5.3.1.8</ecNumber>
    </recommendedName>
</protein>
<comment type="caution">
    <text evidence="11">The sequence shown here is derived from an EMBL/GenBank/DDBJ whole genome shotgun (WGS) entry which is preliminary data.</text>
</comment>
<feature type="domain" description="Phosphomannose isomerase type I catalytic" evidence="10">
    <location>
        <begin position="59"/>
        <end position="121"/>
    </location>
</feature>
<dbReference type="InterPro" id="IPR018050">
    <property type="entry name" value="Pmannose_isomerase-type1_CS"/>
</dbReference>
<dbReference type="GO" id="GO:0004476">
    <property type="term" value="F:mannose-6-phosphate isomerase activity"/>
    <property type="evidence" value="ECO:0007669"/>
    <property type="project" value="UniProtKB-EC"/>
</dbReference>
<evidence type="ECO:0000256" key="4">
    <source>
        <dbReference type="ARBA" id="ARBA00011956"/>
    </source>
</evidence>
<dbReference type="NCBIfam" id="TIGR00218">
    <property type="entry name" value="manA"/>
    <property type="match status" value="1"/>
</dbReference>
<dbReference type="PROSITE" id="PS00965">
    <property type="entry name" value="PMI_I_1"/>
    <property type="match status" value="1"/>
</dbReference>
<comment type="similarity">
    <text evidence="3">Belongs to the mannose-6-phosphate isomerase type 1 family.</text>
</comment>
<keyword evidence="7" id="KW-0413">Isomerase</keyword>
<keyword evidence="12" id="KW-1185">Reference proteome</keyword>
<reference evidence="11 12" key="1">
    <citation type="submission" date="2016-11" db="EMBL/GenBank/DDBJ databases">
        <title>The macronuclear genome of Stentor coeruleus: a giant cell with tiny introns.</title>
        <authorList>
            <person name="Slabodnick M."/>
            <person name="Ruby J.G."/>
            <person name="Reiff S.B."/>
            <person name="Swart E.C."/>
            <person name="Gosai S."/>
            <person name="Prabakaran S."/>
            <person name="Witkowska E."/>
            <person name="Larue G.E."/>
            <person name="Fisher S."/>
            <person name="Freeman R.M."/>
            <person name="Gunawardena J."/>
            <person name="Chu W."/>
            <person name="Stover N.A."/>
            <person name="Gregory B.D."/>
            <person name="Nowacki M."/>
            <person name="Derisi J."/>
            <person name="Roy S.W."/>
            <person name="Marshall W.F."/>
            <person name="Sood P."/>
        </authorList>
    </citation>
    <scope>NUCLEOTIDE SEQUENCE [LARGE SCALE GENOMIC DNA]</scope>
    <source>
        <strain evidence="11">WM001</strain>
    </source>
</reference>
<dbReference type="GO" id="GO:0008270">
    <property type="term" value="F:zinc ion binding"/>
    <property type="evidence" value="ECO:0007669"/>
    <property type="project" value="InterPro"/>
</dbReference>
<keyword evidence="5 9" id="KW-0479">Metal-binding</keyword>
<gene>
    <name evidence="11" type="ORF">SteCoe_18016</name>
</gene>
<dbReference type="InterPro" id="IPR014710">
    <property type="entry name" value="RmlC-like_jellyroll"/>
</dbReference>
<evidence type="ECO:0000256" key="8">
    <source>
        <dbReference type="PIRSR" id="PIRSR001480-1"/>
    </source>
</evidence>
<dbReference type="Gene3D" id="1.10.441.10">
    <property type="entry name" value="Phosphomannose Isomerase, domain 2"/>
    <property type="match status" value="1"/>
</dbReference>
<feature type="binding site" evidence="9">
    <location>
        <position position="212"/>
    </location>
    <ligand>
        <name>Zn(2+)</name>
        <dbReference type="ChEBI" id="CHEBI:29105"/>
    </ligand>
</feature>
<dbReference type="GO" id="GO:0005975">
    <property type="term" value="P:carbohydrate metabolic process"/>
    <property type="evidence" value="ECO:0007669"/>
    <property type="project" value="InterPro"/>
</dbReference>
<dbReference type="PRINTS" id="PR00714">
    <property type="entry name" value="MAN6PISMRASE"/>
</dbReference>
<dbReference type="EC" id="5.3.1.8" evidence="4"/>
<feature type="binding site" evidence="9">
    <location>
        <position position="78"/>
    </location>
    <ligand>
        <name>Zn(2+)</name>
        <dbReference type="ChEBI" id="CHEBI:29105"/>
    </ligand>
</feature>
<evidence type="ECO:0000256" key="3">
    <source>
        <dbReference type="ARBA" id="ARBA00010772"/>
    </source>
</evidence>
<dbReference type="InterPro" id="IPR001250">
    <property type="entry name" value="Man6P_Isoase-1"/>
</dbReference>
<evidence type="ECO:0000256" key="9">
    <source>
        <dbReference type="PIRSR" id="PIRSR001480-2"/>
    </source>
</evidence>
<comment type="cofactor">
    <cofactor evidence="9">
        <name>Zn(2+)</name>
        <dbReference type="ChEBI" id="CHEBI:29105"/>
    </cofactor>
    <text evidence="9">Binds 1 zinc ion per subunit.</text>
</comment>
<keyword evidence="6 9" id="KW-0862">Zinc</keyword>
<dbReference type="GO" id="GO:0005829">
    <property type="term" value="C:cytosol"/>
    <property type="evidence" value="ECO:0007669"/>
    <property type="project" value="TreeGrafter"/>
</dbReference>
<dbReference type="SUPFAM" id="SSF51182">
    <property type="entry name" value="RmlC-like cupins"/>
    <property type="match status" value="1"/>
</dbReference>
<comment type="catalytic activity">
    <reaction evidence="1">
        <text>D-mannose 6-phosphate = D-fructose 6-phosphate</text>
        <dbReference type="Rhea" id="RHEA:12356"/>
        <dbReference type="ChEBI" id="CHEBI:58735"/>
        <dbReference type="ChEBI" id="CHEBI:61527"/>
        <dbReference type="EC" id="5.3.1.8"/>
    </reaction>
</comment>
<dbReference type="InterPro" id="IPR016305">
    <property type="entry name" value="Mannose-6-P_Isomerase"/>
</dbReference>
<feature type="binding site" evidence="9">
    <location>
        <position position="105"/>
    </location>
    <ligand>
        <name>Zn(2+)</name>
        <dbReference type="ChEBI" id="CHEBI:29105"/>
    </ligand>
</feature>
<dbReference type="Gene3D" id="2.60.120.10">
    <property type="entry name" value="Jelly Rolls"/>
    <property type="match status" value="2"/>
</dbReference>
<dbReference type="Proteomes" id="UP000187209">
    <property type="component" value="Unassembled WGS sequence"/>
</dbReference>
<name>A0A1R2BXF6_9CILI</name>
<feature type="binding site" evidence="9">
    <location>
        <position position="80"/>
    </location>
    <ligand>
        <name>Zn(2+)</name>
        <dbReference type="ChEBI" id="CHEBI:29105"/>
    </ligand>
</feature>
<evidence type="ECO:0000256" key="2">
    <source>
        <dbReference type="ARBA" id="ARBA00004666"/>
    </source>
</evidence>
<dbReference type="PIRSF" id="PIRSF001480">
    <property type="entry name" value="Mannose-6-phosphate_isomerase"/>
    <property type="match status" value="1"/>
</dbReference>
<dbReference type="AlphaFoldDB" id="A0A1R2BXF6"/>
<feature type="active site" evidence="8">
    <location>
        <position position="231"/>
    </location>
</feature>
<evidence type="ECO:0000256" key="6">
    <source>
        <dbReference type="ARBA" id="ARBA00022833"/>
    </source>
</evidence>
<dbReference type="GO" id="GO:0009298">
    <property type="term" value="P:GDP-mannose biosynthetic process"/>
    <property type="evidence" value="ECO:0007669"/>
    <property type="project" value="UniProtKB-UniPathway"/>
</dbReference>
<comment type="pathway">
    <text evidence="2">Nucleotide-sugar biosynthesis; GDP-alpha-D-mannose biosynthesis; alpha-D-mannose 1-phosphate from D-fructose 6-phosphate: step 1/2.</text>
</comment>
<evidence type="ECO:0000256" key="7">
    <source>
        <dbReference type="ARBA" id="ARBA00023235"/>
    </source>
</evidence>
<evidence type="ECO:0000259" key="10">
    <source>
        <dbReference type="Pfam" id="PF20511"/>
    </source>
</evidence>
<dbReference type="InterPro" id="IPR011051">
    <property type="entry name" value="RmlC_Cupin_sf"/>
</dbReference>
<dbReference type="PANTHER" id="PTHR10309:SF0">
    <property type="entry name" value="MANNOSE-6-PHOSPHATE ISOMERASE"/>
    <property type="match status" value="1"/>
</dbReference>
<evidence type="ECO:0000256" key="5">
    <source>
        <dbReference type="ARBA" id="ARBA00022723"/>
    </source>
</evidence>
<evidence type="ECO:0000313" key="11">
    <source>
        <dbReference type="EMBL" id="OMJ81498.1"/>
    </source>
</evidence>
<dbReference type="PANTHER" id="PTHR10309">
    <property type="entry name" value="MANNOSE-6-PHOSPHATE ISOMERASE"/>
    <property type="match status" value="1"/>
</dbReference>
<accession>A0A1R2BXF6</accession>